<dbReference type="InterPro" id="IPR009057">
    <property type="entry name" value="Homeodomain-like_sf"/>
</dbReference>
<evidence type="ECO:0000259" key="4">
    <source>
        <dbReference type="PROSITE" id="PS01124"/>
    </source>
</evidence>
<keyword evidence="6" id="KW-1185">Reference proteome</keyword>
<dbReference type="PROSITE" id="PS01124">
    <property type="entry name" value="HTH_ARAC_FAMILY_2"/>
    <property type="match status" value="1"/>
</dbReference>
<keyword evidence="1" id="KW-0805">Transcription regulation</keyword>
<dbReference type="InterPro" id="IPR018060">
    <property type="entry name" value="HTH_AraC"/>
</dbReference>
<evidence type="ECO:0000256" key="1">
    <source>
        <dbReference type="ARBA" id="ARBA00023015"/>
    </source>
</evidence>
<protein>
    <submittedName>
        <fullName evidence="5">AraC family transcriptional regulator</fullName>
    </submittedName>
</protein>
<dbReference type="Gene3D" id="2.60.120.10">
    <property type="entry name" value="Jelly Rolls"/>
    <property type="match status" value="1"/>
</dbReference>
<evidence type="ECO:0000256" key="2">
    <source>
        <dbReference type="ARBA" id="ARBA00023125"/>
    </source>
</evidence>
<keyword evidence="2" id="KW-0238">DNA-binding</keyword>
<dbReference type="InterPro" id="IPR014710">
    <property type="entry name" value="RmlC-like_jellyroll"/>
</dbReference>
<evidence type="ECO:0000313" key="5">
    <source>
        <dbReference type="EMBL" id="MFB9054798.1"/>
    </source>
</evidence>
<dbReference type="Gene3D" id="1.10.10.60">
    <property type="entry name" value="Homeodomain-like"/>
    <property type="match status" value="2"/>
</dbReference>
<dbReference type="SUPFAM" id="SSF51182">
    <property type="entry name" value="RmlC-like cupins"/>
    <property type="match status" value="1"/>
</dbReference>
<feature type="domain" description="HTH araC/xylS-type" evidence="4">
    <location>
        <begin position="189"/>
        <end position="287"/>
    </location>
</feature>
<keyword evidence="3" id="KW-0804">Transcription</keyword>
<dbReference type="Proteomes" id="UP001589605">
    <property type="component" value="Unassembled WGS sequence"/>
</dbReference>
<organism evidence="5 6">
    <name type="scientific">Formosa undariae</name>
    <dbReference type="NCBI Taxonomy" id="1325436"/>
    <lineage>
        <taxon>Bacteria</taxon>
        <taxon>Pseudomonadati</taxon>
        <taxon>Bacteroidota</taxon>
        <taxon>Flavobacteriia</taxon>
        <taxon>Flavobacteriales</taxon>
        <taxon>Flavobacteriaceae</taxon>
        <taxon>Formosa</taxon>
    </lineage>
</organism>
<dbReference type="RefSeq" id="WP_382384436.1">
    <property type="nucleotide sequence ID" value="NZ_JBHMEZ010000031.1"/>
</dbReference>
<evidence type="ECO:0000313" key="6">
    <source>
        <dbReference type="Proteomes" id="UP001589605"/>
    </source>
</evidence>
<dbReference type="PANTHER" id="PTHR43280">
    <property type="entry name" value="ARAC-FAMILY TRANSCRIPTIONAL REGULATOR"/>
    <property type="match status" value="1"/>
</dbReference>
<dbReference type="EMBL" id="JBHMEZ010000031">
    <property type="protein sequence ID" value="MFB9054798.1"/>
    <property type="molecule type" value="Genomic_DNA"/>
</dbReference>
<reference evidence="5 6" key="1">
    <citation type="submission" date="2024-09" db="EMBL/GenBank/DDBJ databases">
        <authorList>
            <person name="Sun Q."/>
            <person name="Mori K."/>
        </authorList>
    </citation>
    <scope>NUCLEOTIDE SEQUENCE [LARGE SCALE GENOMIC DNA]</scope>
    <source>
        <strain evidence="5 6">CECT 8286</strain>
    </source>
</reference>
<dbReference type="SMART" id="SM00342">
    <property type="entry name" value="HTH_ARAC"/>
    <property type="match status" value="1"/>
</dbReference>
<name>A0ABV5F5R4_9FLAO</name>
<dbReference type="InterPro" id="IPR013096">
    <property type="entry name" value="Cupin_2"/>
</dbReference>
<dbReference type="Pfam" id="PF12833">
    <property type="entry name" value="HTH_18"/>
    <property type="match status" value="1"/>
</dbReference>
<dbReference type="Pfam" id="PF07883">
    <property type="entry name" value="Cupin_2"/>
    <property type="match status" value="1"/>
</dbReference>
<dbReference type="InterPro" id="IPR011051">
    <property type="entry name" value="RmlC_Cupin_sf"/>
</dbReference>
<dbReference type="PANTHER" id="PTHR43280:SF27">
    <property type="entry name" value="TRANSCRIPTIONAL REGULATOR MTLR"/>
    <property type="match status" value="1"/>
</dbReference>
<gene>
    <name evidence="5" type="ORF">ACFFVB_17035</name>
</gene>
<accession>A0ABV5F5R4</accession>
<dbReference type="SUPFAM" id="SSF46689">
    <property type="entry name" value="Homeodomain-like"/>
    <property type="match status" value="2"/>
</dbReference>
<sequence length="294" mass="33580">MSAVIGFKVPMCQDSSIRVEEYVDTQFYNTIHFHEEYQITLILDGDGSLAVGEKVCKFKSGEFYLFGKNLPHAFRNDGTKVEEGNKIKAHYISVFFNVDSYGFLLNENQETKGIKDLLSQALFGLVLGNVDASYLEDKMRTLATLNEFDQVLELLTILDHVSTATGHEKLINNTIETLDYDVNTIDEINEIFEFIKCNYKKKISLDTIAGHFNMTAATFGRFFKLRTQKTFSQYLIETRILKACELIRSGSHNTTESCYNSGFTNISNFHRHFKKVIGMTPTQYKLSIEKNKAN</sequence>
<proteinExistence type="predicted"/>
<comment type="caution">
    <text evidence="5">The sequence shown here is derived from an EMBL/GenBank/DDBJ whole genome shotgun (WGS) entry which is preliminary data.</text>
</comment>
<evidence type="ECO:0000256" key="3">
    <source>
        <dbReference type="ARBA" id="ARBA00023163"/>
    </source>
</evidence>